<keyword evidence="4" id="KW-1185">Reference proteome</keyword>
<evidence type="ECO:0000313" key="3">
    <source>
        <dbReference type="Proteomes" id="UP000517759"/>
    </source>
</evidence>
<reference evidence="1" key="1">
    <citation type="journal article" date="2014" name="Int. J. Syst. Evol. Microbiol.">
        <title>Complete genome of a new Firmicutes species belonging to the dominant human colonic microbiota ('Ruminococcus bicirculans') reveals two chromosomes and a selective capacity to utilize plant glucans.</title>
        <authorList>
            <consortium name="NISC Comparative Sequencing Program"/>
            <person name="Wegmann U."/>
            <person name="Louis P."/>
            <person name="Goesmann A."/>
            <person name="Henrissat B."/>
            <person name="Duncan S.H."/>
            <person name="Flint H.J."/>
        </authorList>
    </citation>
    <scope>NUCLEOTIDE SEQUENCE</scope>
    <source>
        <strain evidence="1">NBRC 107710</strain>
    </source>
</reference>
<name>A0A7W6AET8_9HYPH</name>
<reference evidence="1" key="4">
    <citation type="submission" date="2023-01" db="EMBL/GenBank/DDBJ databases">
        <title>Draft genome sequence of Methylobacterium brachythecii strain NBRC 107710.</title>
        <authorList>
            <person name="Sun Q."/>
            <person name="Mori K."/>
        </authorList>
    </citation>
    <scope>NUCLEOTIDE SEQUENCE</scope>
    <source>
        <strain evidence="1">NBRC 107710</strain>
    </source>
</reference>
<dbReference type="Proteomes" id="UP001156881">
    <property type="component" value="Unassembled WGS sequence"/>
</dbReference>
<evidence type="ECO:0000313" key="1">
    <source>
        <dbReference type="EMBL" id="GLS42968.1"/>
    </source>
</evidence>
<accession>A0A7W6AET8</accession>
<dbReference type="Proteomes" id="UP000517759">
    <property type="component" value="Unassembled WGS sequence"/>
</dbReference>
<proteinExistence type="predicted"/>
<evidence type="ECO:0000313" key="2">
    <source>
        <dbReference type="EMBL" id="MBB3901393.1"/>
    </source>
</evidence>
<evidence type="ECO:0000313" key="4">
    <source>
        <dbReference type="Proteomes" id="UP001156881"/>
    </source>
</evidence>
<organism evidence="2 3">
    <name type="scientific">Methylobacterium brachythecii</name>
    <dbReference type="NCBI Taxonomy" id="1176177"/>
    <lineage>
        <taxon>Bacteria</taxon>
        <taxon>Pseudomonadati</taxon>
        <taxon>Pseudomonadota</taxon>
        <taxon>Alphaproteobacteria</taxon>
        <taxon>Hyphomicrobiales</taxon>
        <taxon>Methylobacteriaceae</taxon>
        <taxon>Methylobacterium</taxon>
    </lineage>
</organism>
<dbReference type="EMBL" id="BSPG01000003">
    <property type="protein sequence ID" value="GLS42968.1"/>
    <property type="molecule type" value="Genomic_DNA"/>
</dbReference>
<reference evidence="4" key="2">
    <citation type="journal article" date="2019" name="Int. J. Syst. Evol. Microbiol.">
        <title>The Global Catalogue of Microorganisms (GCM) 10K type strain sequencing project: providing services to taxonomists for standard genome sequencing and annotation.</title>
        <authorList>
            <consortium name="The Broad Institute Genomics Platform"/>
            <consortium name="The Broad Institute Genome Sequencing Center for Infectious Disease"/>
            <person name="Wu L."/>
            <person name="Ma J."/>
        </authorList>
    </citation>
    <scope>NUCLEOTIDE SEQUENCE [LARGE SCALE GENOMIC DNA]</scope>
    <source>
        <strain evidence="4">NBRC 107710</strain>
    </source>
</reference>
<dbReference type="AlphaFoldDB" id="A0A7W6AET8"/>
<dbReference type="RefSeq" id="WP_183502338.1">
    <property type="nucleotide sequence ID" value="NZ_BSPG01000003.1"/>
</dbReference>
<reference evidence="2 3" key="3">
    <citation type="submission" date="2020-08" db="EMBL/GenBank/DDBJ databases">
        <title>Genomic Encyclopedia of Type Strains, Phase IV (KMG-IV): sequencing the most valuable type-strain genomes for metagenomic binning, comparative biology and taxonomic classification.</title>
        <authorList>
            <person name="Goeker M."/>
        </authorList>
    </citation>
    <scope>NUCLEOTIDE SEQUENCE [LARGE SCALE GENOMIC DNA]</scope>
    <source>
        <strain evidence="2 3">DSM 24105</strain>
    </source>
</reference>
<gene>
    <name evidence="1" type="ORF">GCM10007884_09530</name>
    <name evidence="2" type="ORF">GGR33_000879</name>
</gene>
<comment type="caution">
    <text evidence="2">The sequence shown here is derived from an EMBL/GenBank/DDBJ whole genome shotgun (WGS) entry which is preliminary data.</text>
</comment>
<sequence>MSLAQTQDVREVLAGYADRGVFRGVNDAALAGETAEFKFTWFGIRPMRCLLAPPSITLRDFLHAMPTRSDMHRDIKAFVAAFNEPGLLEHRGLDSNRASVKTANRNQRVSLSVTSLDGDYAYATRKLIFVAHETWQHIHCNWVHYAWDECGASME</sequence>
<dbReference type="EMBL" id="JACIDN010000002">
    <property type="protein sequence ID" value="MBB3901393.1"/>
    <property type="molecule type" value="Genomic_DNA"/>
</dbReference>
<protein>
    <submittedName>
        <fullName evidence="2">Uncharacterized protein</fullName>
    </submittedName>
</protein>